<dbReference type="EMBL" id="JAGVWE010000002">
    <property type="protein sequence ID" value="MBS3062284.1"/>
    <property type="molecule type" value="Genomic_DNA"/>
</dbReference>
<dbReference type="Gene3D" id="2.60.200.30">
    <property type="entry name" value="Probable inorganic polyphosphate/atp-NAD kinase, domain 2"/>
    <property type="match status" value="1"/>
</dbReference>
<reference evidence="2" key="2">
    <citation type="submission" date="2021-03" db="EMBL/GenBank/DDBJ databases">
        <authorList>
            <person name="Jaffe A."/>
        </authorList>
    </citation>
    <scope>NUCLEOTIDE SEQUENCE</scope>
    <source>
        <strain evidence="2">RIFCSPLOWO2_01_FULL_58_19</strain>
    </source>
</reference>
<dbReference type="GO" id="GO:0003951">
    <property type="term" value="F:NAD+ kinase activity"/>
    <property type="evidence" value="ECO:0007669"/>
    <property type="project" value="InterPro"/>
</dbReference>
<evidence type="ECO:0000313" key="3">
    <source>
        <dbReference type="Proteomes" id="UP000564964"/>
    </source>
</evidence>
<dbReference type="PANTHER" id="PTHR20275:SF0">
    <property type="entry name" value="NAD KINASE"/>
    <property type="match status" value="1"/>
</dbReference>
<keyword evidence="2" id="KW-0418">Kinase</keyword>
<dbReference type="Pfam" id="PF20143">
    <property type="entry name" value="NAD_kinase_C"/>
    <property type="match status" value="1"/>
</dbReference>
<proteinExistence type="predicted"/>
<dbReference type="InterPro" id="IPR017438">
    <property type="entry name" value="ATP-NAD_kinase_N"/>
</dbReference>
<dbReference type="AlphaFoldDB" id="A0A7J4JHB9"/>
<dbReference type="InterPro" id="IPR017437">
    <property type="entry name" value="ATP-NAD_kinase_PpnK-typ_C"/>
</dbReference>
<dbReference type="InterPro" id="IPR016064">
    <property type="entry name" value="NAD/diacylglycerol_kinase_sf"/>
</dbReference>
<reference evidence="2" key="3">
    <citation type="submission" date="2021-05" db="EMBL/GenBank/DDBJ databases">
        <title>Protein family content uncovers lineage relationships and bacterial pathway maintenance mechanisms in DPANN archaea.</title>
        <authorList>
            <person name="Castelle C.J."/>
            <person name="Meheust R."/>
            <person name="Jaffe A.L."/>
            <person name="Seitz K."/>
            <person name="Gong X."/>
            <person name="Baker B.J."/>
            <person name="Banfield J.F."/>
        </authorList>
    </citation>
    <scope>NUCLEOTIDE SEQUENCE</scope>
    <source>
        <strain evidence="2">RIFCSPLOWO2_01_FULL_58_19</strain>
    </source>
</reference>
<evidence type="ECO:0000313" key="2">
    <source>
        <dbReference type="EMBL" id="MBS3062284.1"/>
    </source>
</evidence>
<dbReference type="Gene3D" id="3.40.50.10330">
    <property type="entry name" value="Probable inorganic polyphosphate/atp-NAD kinase, domain 1"/>
    <property type="match status" value="1"/>
</dbReference>
<dbReference type="Proteomes" id="UP000678237">
    <property type="component" value="Unassembled WGS sequence"/>
</dbReference>
<dbReference type="SUPFAM" id="SSF111331">
    <property type="entry name" value="NAD kinase/diacylglycerol kinase-like"/>
    <property type="match status" value="1"/>
</dbReference>
<comment type="caution">
    <text evidence="1">The sequence shown here is derived from an EMBL/GenBank/DDBJ whole genome shotgun (WGS) entry which is preliminary data.</text>
</comment>
<dbReference type="EMBL" id="DUGH01000163">
    <property type="protein sequence ID" value="HIH17088.1"/>
    <property type="molecule type" value="Genomic_DNA"/>
</dbReference>
<sequence>MKTVKRVAIVAKRASVRAKTRKTVKRFGYRIVNRKPDVVVAIGGDGTYLHAERVFPGVPKLLIRDSRICLKCNDESLRVLLKACEAGYRVERPMKLAAAVHRNHSKTRPRLAANDVVIRNREQTQAIRFTVKVNGKDLDGTLIGDGVVIATPFGSQAYYQAITGKGFRKGMGIAFNNVAGKRKGLVVRETTEITVILRRGRALVSFDNDPAMVALAPGDRVTVKKARERASILRLA</sequence>
<dbReference type="GO" id="GO:0006741">
    <property type="term" value="P:NADP+ biosynthetic process"/>
    <property type="evidence" value="ECO:0007669"/>
    <property type="project" value="TreeGrafter"/>
</dbReference>
<dbReference type="PANTHER" id="PTHR20275">
    <property type="entry name" value="NAD KINASE"/>
    <property type="match status" value="1"/>
</dbReference>
<protein>
    <submittedName>
        <fullName evidence="2">NAD(+)/NADH kinase</fullName>
    </submittedName>
</protein>
<reference evidence="1" key="1">
    <citation type="journal article" date="2020" name="bioRxiv">
        <title>A rank-normalized archaeal taxonomy based on genome phylogeny resolves widespread incomplete and uneven classifications.</title>
        <authorList>
            <person name="Rinke C."/>
            <person name="Chuvochina M."/>
            <person name="Mussig A.J."/>
            <person name="Chaumeil P.-A."/>
            <person name="Waite D.W."/>
            <person name="Whitman W.B."/>
            <person name="Parks D.H."/>
            <person name="Hugenholtz P."/>
        </authorList>
    </citation>
    <scope>NUCLEOTIDE SEQUENCE</scope>
    <source>
        <strain evidence="1">UBA10219</strain>
    </source>
</reference>
<name>A0A7J4JHB9_9ARCH</name>
<accession>A0A7J4JHB9</accession>
<dbReference type="GO" id="GO:0019674">
    <property type="term" value="P:NAD+ metabolic process"/>
    <property type="evidence" value="ECO:0007669"/>
    <property type="project" value="InterPro"/>
</dbReference>
<organism evidence="1 3">
    <name type="scientific">Candidatus Iainarchaeum sp</name>
    <dbReference type="NCBI Taxonomy" id="3101447"/>
    <lineage>
        <taxon>Archaea</taxon>
        <taxon>Candidatus Iainarchaeota</taxon>
        <taxon>Candidatus Iainarchaeia</taxon>
        <taxon>Candidatus Iainarchaeales</taxon>
        <taxon>Candidatus Iainarchaeaceae</taxon>
        <taxon>Candidatus Iainarchaeum</taxon>
    </lineage>
</organism>
<gene>
    <name evidence="1" type="ORF">HA252_06815</name>
    <name evidence="2" type="ORF">J4203_00280</name>
</gene>
<evidence type="ECO:0000313" key="1">
    <source>
        <dbReference type="EMBL" id="HIH17088.1"/>
    </source>
</evidence>
<keyword evidence="2" id="KW-0808">Transferase</keyword>
<dbReference type="Proteomes" id="UP000564964">
    <property type="component" value="Unassembled WGS sequence"/>
</dbReference>